<dbReference type="OrthoDB" id="9766717at2"/>
<reference evidence="7 8" key="1">
    <citation type="submission" date="2018-05" db="EMBL/GenBank/DDBJ databases">
        <title>Genetic diversity of glacier-inhabiting Cryobacterium bacteria in China and description of Cryobacterium mengkeensis sp. nov. and Arthrobacter glacialis sp. nov.</title>
        <authorList>
            <person name="Liu Q."/>
            <person name="Xin Y.-H."/>
        </authorList>
    </citation>
    <scope>NUCLEOTIDE SEQUENCE [LARGE SCALE GENOMIC DNA]</scope>
    <source>
        <strain evidence="7 8">LI2</strain>
    </source>
</reference>
<dbReference type="RefSeq" id="WP_110503124.1">
    <property type="nucleotide sequence ID" value="NZ_QJVD01000052.1"/>
</dbReference>
<organism evidence="7 8">
    <name type="scientific">Arthrobacter livingstonensis</name>
    <dbReference type="NCBI Taxonomy" id="670078"/>
    <lineage>
        <taxon>Bacteria</taxon>
        <taxon>Bacillati</taxon>
        <taxon>Actinomycetota</taxon>
        <taxon>Actinomycetes</taxon>
        <taxon>Micrococcales</taxon>
        <taxon>Micrococcaceae</taxon>
        <taxon>Arthrobacter</taxon>
    </lineage>
</organism>
<dbReference type="GO" id="GO:0019546">
    <property type="term" value="P:L-arginine deiminase pathway"/>
    <property type="evidence" value="ECO:0007669"/>
    <property type="project" value="TreeGrafter"/>
</dbReference>
<name>A0A2V5LS26_9MICC</name>
<dbReference type="AlphaFoldDB" id="A0A2V5LS26"/>
<sequence length="332" mass="34521">MRIIVALGGNALLERKDRPDAHVERRHIRDAAAALAPLAREHQLIVCHGNGPQIGLLAMESEADRTLTEAYPLDALGAQTQGMIGYWLTQELRNAGVTGPVVAVITQTLVDETDPGFASPSKFIGRTYTRSEAEDLAARHGWQVRADGSSWRRVVASPRPLGIVEQDSILHLLHVGALVVCGGGGGSPVIRNPAGQLRGVEAVVDKDYTSARIALDVGADRLLLLTDVTAVMRDFGTPDAHAIDRISVDELTELQLPAGSMGPKVAAAAWFTAATGHPAAIGALTDAADVLDGNTGTTITGRNIRPKGAATTSGASAATAPPGSPIVKGATS</sequence>
<dbReference type="GO" id="GO:0005829">
    <property type="term" value="C:cytosol"/>
    <property type="evidence" value="ECO:0007669"/>
    <property type="project" value="TreeGrafter"/>
</dbReference>
<dbReference type="EMBL" id="QJVD01000052">
    <property type="protein sequence ID" value="PYI64416.1"/>
    <property type="molecule type" value="Genomic_DNA"/>
</dbReference>
<dbReference type="Gene3D" id="3.40.1160.10">
    <property type="entry name" value="Acetylglutamate kinase-like"/>
    <property type="match status" value="1"/>
</dbReference>
<feature type="compositionally biased region" description="Low complexity" evidence="5">
    <location>
        <begin position="295"/>
        <end position="321"/>
    </location>
</feature>
<dbReference type="Pfam" id="PF00696">
    <property type="entry name" value="AA_kinase"/>
    <property type="match status" value="1"/>
</dbReference>
<proteinExistence type="inferred from homology"/>
<keyword evidence="3 4" id="KW-0418">Kinase</keyword>
<evidence type="ECO:0000313" key="7">
    <source>
        <dbReference type="EMBL" id="PYI64416.1"/>
    </source>
</evidence>
<evidence type="ECO:0000256" key="1">
    <source>
        <dbReference type="ARBA" id="ARBA00011066"/>
    </source>
</evidence>
<evidence type="ECO:0000256" key="3">
    <source>
        <dbReference type="ARBA" id="ARBA00022777"/>
    </source>
</evidence>
<dbReference type="PRINTS" id="PR01469">
    <property type="entry name" value="CARBMTKINASE"/>
</dbReference>
<evidence type="ECO:0000256" key="5">
    <source>
        <dbReference type="SAM" id="MobiDB-lite"/>
    </source>
</evidence>
<dbReference type="InterPro" id="IPR003964">
    <property type="entry name" value="Carb_kinase"/>
</dbReference>
<dbReference type="PIRSF" id="PIRSF000723">
    <property type="entry name" value="Carbamate_kin"/>
    <property type="match status" value="1"/>
</dbReference>
<evidence type="ECO:0000256" key="4">
    <source>
        <dbReference type="PIRNR" id="PIRNR000723"/>
    </source>
</evidence>
<comment type="caution">
    <text evidence="7">The sequence shown here is derived from an EMBL/GenBank/DDBJ whole genome shotgun (WGS) entry which is preliminary data.</text>
</comment>
<feature type="domain" description="Aspartate/glutamate/uridylate kinase" evidence="6">
    <location>
        <begin position="1"/>
        <end position="281"/>
    </location>
</feature>
<dbReference type="PANTHER" id="PTHR30409:SF1">
    <property type="entry name" value="CARBAMATE KINASE-RELATED"/>
    <property type="match status" value="1"/>
</dbReference>
<dbReference type="CDD" id="cd04235">
    <property type="entry name" value="AAK_CK"/>
    <property type="match status" value="1"/>
</dbReference>
<accession>A0A2V5LS26</accession>
<comment type="similarity">
    <text evidence="1 4">Belongs to the carbamate kinase family.</text>
</comment>
<evidence type="ECO:0000256" key="2">
    <source>
        <dbReference type="ARBA" id="ARBA00022679"/>
    </source>
</evidence>
<protein>
    <recommendedName>
        <fullName evidence="4">Carbamate kinase</fullName>
    </recommendedName>
</protein>
<dbReference type="Proteomes" id="UP000247832">
    <property type="component" value="Unassembled WGS sequence"/>
</dbReference>
<keyword evidence="2 4" id="KW-0808">Transferase</keyword>
<gene>
    <name evidence="7" type="ORF">CVV68_21975</name>
</gene>
<dbReference type="InterPro" id="IPR001048">
    <property type="entry name" value="Asp/Glu/Uridylate_kinase"/>
</dbReference>
<dbReference type="NCBIfam" id="NF009008">
    <property type="entry name" value="PRK12354.1"/>
    <property type="match status" value="1"/>
</dbReference>
<dbReference type="InterPro" id="IPR036393">
    <property type="entry name" value="AceGlu_kinase-like_sf"/>
</dbReference>
<dbReference type="PANTHER" id="PTHR30409">
    <property type="entry name" value="CARBAMATE KINASE"/>
    <property type="match status" value="1"/>
</dbReference>
<evidence type="ECO:0000313" key="8">
    <source>
        <dbReference type="Proteomes" id="UP000247832"/>
    </source>
</evidence>
<dbReference type="GO" id="GO:0008804">
    <property type="term" value="F:carbamate kinase activity"/>
    <property type="evidence" value="ECO:0007669"/>
    <property type="project" value="InterPro"/>
</dbReference>
<keyword evidence="8" id="KW-1185">Reference proteome</keyword>
<dbReference type="SUPFAM" id="SSF53633">
    <property type="entry name" value="Carbamate kinase-like"/>
    <property type="match status" value="1"/>
</dbReference>
<evidence type="ECO:0000259" key="6">
    <source>
        <dbReference type="Pfam" id="PF00696"/>
    </source>
</evidence>
<feature type="region of interest" description="Disordered" evidence="5">
    <location>
        <begin position="295"/>
        <end position="332"/>
    </location>
</feature>